<evidence type="ECO:0000256" key="2">
    <source>
        <dbReference type="ARBA" id="ARBA00022771"/>
    </source>
</evidence>
<dbReference type="Proteomes" id="UP001372338">
    <property type="component" value="Unassembled WGS sequence"/>
</dbReference>
<dbReference type="AlphaFoldDB" id="A0AAN9E7U3"/>
<evidence type="ECO:0000256" key="1">
    <source>
        <dbReference type="ARBA" id="ARBA00022723"/>
    </source>
</evidence>
<accession>A0AAN9E7U3</accession>
<reference evidence="5 6" key="1">
    <citation type="submission" date="2024-01" db="EMBL/GenBank/DDBJ databases">
        <title>The genomes of 5 underutilized Papilionoideae crops provide insights into root nodulation and disease resistanc.</title>
        <authorList>
            <person name="Yuan L."/>
        </authorList>
    </citation>
    <scope>NUCLEOTIDE SEQUENCE [LARGE SCALE GENOMIC DNA]</scope>
    <source>
        <strain evidence="5">ZHUSHIDOU_FW_LH</strain>
        <tissue evidence="5">Leaf</tissue>
    </source>
</reference>
<keyword evidence="1" id="KW-0479">Metal-binding</keyword>
<feature type="domain" description="J" evidence="4">
    <location>
        <begin position="78"/>
        <end position="144"/>
    </location>
</feature>
<dbReference type="EMBL" id="JAYWIO010000007">
    <property type="protein sequence ID" value="KAK7250620.1"/>
    <property type="molecule type" value="Genomic_DNA"/>
</dbReference>
<dbReference type="InterPro" id="IPR036869">
    <property type="entry name" value="J_dom_sf"/>
</dbReference>
<organism evidence="5 6">
    <name type="scientific">Crotalaria pallida</name>
    <name type="common">Smooth rattlebox</name>
    <name type="synonym">Crotalaria striata</name>
    <dbReference type="NCBI Taxonomy" id="3830"/>
    <lineage>
        <taxon>Eukaryota</taxon>
        <taxon>Viridiplantae</taxon>
        <taxon>Streptophyta</taxon>
        <taxon>Embryophyta</taxon>
        <taxon>Tracheophyta</taxon>
        <taxon>Spermatophyta</taxon>
        <taxon>Magnoliopsida</taxon>
        <taxon>eudicotyledons</taxon>
        <taxon>Gunneridae</taxon>
        <taxon>Pentapetalae</taxon>
        <taxon>rosids</taxon>
        <taxon>fabids</taxon>
        <taxon>Fabales</taxon>
        <taxon>Fabaceae</taxon>
        <taxon>Papilionoideae</taxon>
        <taxon>50 kb inversion clade</taxon>
        <taxon>genistoids sensu lato</taxon>
        <taxon>core genistoids</taxon>
        <taxon>Crotalarieae</taxon>
        <taxon>Crotalaria</taxon>
    </lineage>
</organism>
<sequence>MTTENGTRSTSSALKQDSQTLVRSCAALLARRDFTACRELSHQISRSDHNISVQLDQILIIVDVLAAAEHRISDTHLDWYSILRLSRADATNRDLVRQRFKALMYLLDPNKNKFPYADDALMLVREGWFVISDPASRAKFDREIENYKKAAAAVRPCSTAPNKGGAMSSFWTMCPYCWYLHEYERKYEDCTIRCGNCRKTFHGVAVKPPTPDMVVEGKEQYYCYQVSLPLRYDIGEGQNNNGRKRMRIKTVAKRVRMKRFIEANGDSEPDEEKEDGA</sequence>
<evidence type="ECO:0000256" key="3">
    <source>
        <dbReference type="ARBA" id="ARBA00022833"/>
    </source>
</evidence>
<dbReference type="SUPFAM" id="SSF46565">
    <property type="entry name" value="Chaperone J-domain"/>
    <property type="match status" value="1"/>
</dbReference>
<comment type="caution">
    <text evidence="5">The sequence shown here is derived from an EMBL/GenBank/DDBJ whole genome shotgun (WGS) entry which is preliminary data.</text>
</comment>
<keyword evidence="6" id="KW-1185">Reference proteome</keyword>
<evidence type="ECO:0000259" key="4">
    <source>
        <dbReference type="PROSITE" id="PS50076"/>
    </source>
</evidence>
<dbReference type="PANTHER" id="PTHR45496">
    <property type="entry name" value="CHAPERONE DNAJ-DOMAIN SUPERFAMILY PROTEIN"/>
    <property type="match status" value="1"/>
</dbReference>
<dbReference type="Gene3D" id="1.10.287.110">
    <property type="entry name" value="DnaJ domain"/>
    <property type="match status" value="1"/>
</dbReference>
<keyword evidence="2" id="KW-0863">Zinc-finger</keyword>
<keyword evidence="3" id="KW-0862">Zinc</keyword>
<dbReference type="PROSITE" id="PS50076">
    <property type="entry name" value="DNAJ_2"/>
    <property type="match status" value="1"/>
</dbReference>
<dbReference type="PANTHER" id="PTHR45496:SF9">
    <property type="entry name" value="CHAPERONE DNAJ-DOMAIN PROTEIN"/>
    <property type="match status" value="1"/>
</dbReference>
<dbReference type="GO" id="GO:0008270">
    <property type="term" value="F:zinc ion binding"/>
    <property type="evidence" value="ECO:0007669"/>
    <property type="project" value="UniProtKB-KW"/>
</dbReference>
<dbReference type="InterPro" id="IPR011011">
    <property type="entry name" value="Znf_FYVE_PHD"/>
</dbReference>
<evidence type="ECO:0000313" key="6">
    <source>
        <dbReference type="Proteomes" id="UP001372338"/>
    </source>
</evidence>
<gene>
    <name evidence="5" type="ORF">RIF29_33162</name>
</gene>
<evidence type="ECO:0000313" key="5">
    <source>
        <dbReference type="EMBL" id="KAK7250620.1"/>
    </source>
</evidence>
<protein>
    <recommendedName>
        <fullName evidence="4">J domain-containing protein</fullName>
    </recommendedName>
</protein>
<dbReference type="InterPro" id="IPR001623">
    <property type="entry name" value="DnaJ_domain"/>
</dbReference>
<dbReference type="InterPro" id="IPR053052">
    <property type="entry name" value="Imprinting_Balance_Reg"/>
</dbReference>
<dbReference type="SUPFAM" id="SSF57903">
    <property type="entry name" value="FYVE/PHD zinc finger"/>
    <property type="match status" value="1"/>
</dbReference>
<proteinExistence type="predicted"/>
<name>A0AAN9E7U3_CROPI</name>